<keyword evidence="9" id="KW-0443">Lipid metabolism</keyword>
<evidence type="ECO:0000256" key="12">
    <source>
        <dbReference type="ARBA" id="ARBA00023242"/>
    </source>
</evidence>
<keyword evidence="8" id="KW-0007">Acetylation</keyword>
<comment type="subunit">
    <text evidence="19">Homotetramer. Interacts with PCTP.</text>
</comment>
<keyword evidence="25" id="KW-1185">Reference proteome</keyword>
<dbReference type="Proteomes" id="UP000887574">
    <property type="component" value="Unplaced"/>
</dbReference>
<dbReference type="InterPro" id="IPR029069">
    <property type="entry name" value="HotDog_dom_sf"/>
</dbReference>
<evidence type="ECO:0000256" key="11">
    <source>
        <dbReference type="ARBA" id="ARBA00023212"/>
    </source>
</evidence>
<evidence type="ECO:0000256" key="23">
    <source>
        <dbReference type="ARBA" id="ARBA00083956"/>
    </source>
</evidence>
<evidence type="ECO:0000256" key="13">
    <source>
        <dbReference type="ARBA" id="ARBA00047588"/>
    </source>
</evidence>
<dbReference type="GO" id="GO:0005634">
    <property type="term" value="C:nucleus"/>
    <property type="evidence" value="ECO:0007669"/>
    <property type="project" value="UniProtKB-SubCell"/>
</dbReference>
<name>A0A915D529_9BILA</name>
<dbReference type="PANTHER" id="PTHR21660:SF1">
    <property type="entry name" value="ACYL-COENZYME A THIOESTERASE 13"/>
    <property type="match status" value="1"/>
</dbReference>
<keyword evidence="11" id="KW-0206">Cytoskeleton</keyword>
<evidence type="ECO:0000313" key="26">
    <source>
        <dbReference type="WBParaSite" id="jg15472"/>
    </source>
</evidence>
<dbReference type="FunFam" id="3.10.129.10:FF:000021">
    <property type="entry name" value="Acyl-coenzyme A thioesterase 13"/>
    <property type="match status" value="1"/>
</dbReference>
<dbReference type="InterPro" id="IPR039298">
    <property type="entry name" value="ACOT13"/>
</dbReference>
<evidence type="ECO:0000256" key="6">
    <source>
        <dbReference type="ARBA" id="ARBA00022490"/>
    </source>
</evidence>
<evidence type="ECO:0000256" key="9">
    <source>
        <dbReference type="ARBA" id="ARBA00023098"/>
    </source>
</evidence>
<keyword evidence="6" id="KW-0963">Cytoplasm</keyword>
<feature type="domain" description="Thioesterase" evidence="24">
    <location>
        <begin position="65"/>
        <end position="140"/>
    </location>
</feature>
<dbReference type="WBParaSite" id="jg15472">
    <property type="protein sequence ID" value="jg15472"/>
    <property type="gene ID" value="jg15472"/>
</dbReference>
<dbReference type="InterPro" id="IPR006683">
    <property type="entry name" value="Thioestr_dom"/>
</dbReference>
<evidence type="ECO:0000256" key="5">
    <source>
        <dbReference type="ARBA" id="ARBA00008324"/>
    </source>
</evidence>
<evidence type="ECO:0000256" key="15">
    <source>
        <dbReference type="ARBA" id="ARBA00048074"/>
    </source>
</evidence>
<dbReference type="SUPFAM" id="SSF54637">
    <property type="entry name" value="Thioesterase/thiol ester dehydrase-isomerase"/>
    <property type="match status" value="1"/>
</dbReference>
<dbReference type="Gene3D" id="3.10.129.10">
    <property type="entry name" value="Hotdog Thioesterase"/>
    <property type="match status" value="1"/>
</dbReference>
<evidence type="ECO:0000256" key="18">
    <source>
        <dbReference type="ARBA" id="ARBA00058205"/>
    </source>
</evidence>
<evidence type="ECO:0000256" key="16">
    <source>
        <dbReference type="ARBA" id="ARBA00050199"/>
    </source>
</evidence>
<comment type="catalytic activity">
    <reaction evidence="13">
        <text>octanoyl-CoA + H2O = octanoate + CoA + H(+)</text>
        <dbReference type="Rhea" id="RHEA:30143"/>
        <dbReference type="ChEBI" id="CHEBI:15377"/>
        <dbReference type="ChEBI" id="CHEBI:15378"/>
        <dbReference type="ChEBI" id="CHEBI:25646"/>
        <dbReference type="ChEBI" id="CHEBI:57287"/>
        <dbReference type="ChEBI" id="CHEBI:57386"/>
    </reaction>
    <physiologicalReaction direction="left-to-right" evidence="13">
        <dbReference type="Rhea" id="RHEA:30144"/>
    </physiologicalReaction>
</comment>
<dbReference type="NCBIfam" id="TIGR00369">
    <property type="entry name" value="unchar_dom_1"/>
    <property type="match status" value="1"/>
</dbReference>
<evidence type="ECO:0000256" key="4">
    <source>
        <dbReference type="ARBA" id="ARBA00004514"/>
    </source>
</evidence>
<evidence type="ECO:0000256" key="19">
    <source>
        <dbReference type="ARBA" id="ARBA00064709"/>
    </source>
</evidence>
<dbReference type="CDD" id="cd03443">
    <property type="entry name" value="PaaI_thioesterase"/>
    <property type="match status" value="1"/>
</dbReference>
<organism evidence="25 26">
    <name type="scientific">Ditylenchus dipsaci</name>
    <dbReference type="NCBI Taxonomy" id="166011"/>
    <lineage>
        <taxon>Eukaryota</taxon>
        <taxon>Metazoa</taxon>
        <taxon>Ecdysozoa</taxon>
        <taxon>Nematoda</taxon>
        <taxon>Chromadorea</taxon>
        <taxon>Rhabditida</taxon>
        <taxon>Tylenchina</taxon>
        <taxon>Tylenchomorpha</taxon>
        <taxon>Sphaerularioidea</taxon>
        <taxon>Anguinidae</taxon>
        <taxon>Anguininae</taxon>
        <taxon>Ditylenchus</taxon>
    </lineage>
</organism>
<evidence type="ECO:0000256" key="8">
    <source>
        <dbReference type="ARBA" id="ARBA00022990"/>
    </source>
</evidence>
<protein>
    <recommendedName>
        <fullName evidence="20">Acyl-coenzyme A thioesterase 13</fullName>
    </recommendedName>
    <alternativeName>
        <fullName evidence="22">Hotdog-fold thioesterase superfamily member 2</fullName>
    </alternativeName>
    <alternativeName>
        <fullName evidence="21">Palmitoyl-CoA hydrolase</fullName>
    </alternativeName>
    <alternativeName>
        <fullName evidence="23">Thioesterase superfamily member 2</fullName>
    </alternativeName>
</protein>
<proteinExistence type="inferred from homology"/>
<evidence type="ECO:0000256" key="22">
    <source>
        <dbReference type="ARBA" id="ARBA00081533"/>
    </source>
</evidence>
<evidence type="ECO:0000313" key="25">
    <source>
        <dbReference type="Proteomes" id="UP000887574"/>
    </source>
</evidence>
<comment type="catalytic activity">
    <reaction evidence="14">
        <text>decanoyl-CoA + H2O = decanoate + CoA + H(+)</text>
        <dbReference type="Rhea" id="RHEA:40059"/>
        <dbReference type="ChEBI" id="CHEBI:15377"/>
        <dbReference type="ChEBI" id="CHEBI:15378"/>
        <dbReference type="ChEBI" id="CHEBI:27689"/>
        <dbReference type="ChEBI" id="CHEBI:57287"/>
        <dbReference type="ChEBI" id="CHEBI:61430"/>
    </reaction>
    <physiologicalReaction direction="left-to-right" evidence="14">
        <dbReference type="Rhea" id="RHEA:40060"/>
    </physiologicalReaction>
</comment>
<dbReference type="InterPro" id="IPR003736">
    <property type="entry name" value="PAAI_dom"/>
</dbReference>
<comment type="catalytic activity">
    <reaction evidence="15">
        <text>dodecanoyl-CoA + H2O = dodecanoate + CoA + H(+)</text>
        <dbReference type="Rhea" id="RHEA:30135"/>
        <dbReference type="ChEBI" id="CHEBI:15377"/>
        <dbReference type="ChEBI" id="CHEBI:15378"/>
        <dbReference type="ChEBI" id="CHEBI:18262"/>
        <dbReference type="ChEBI" id="CHEBI:57287"/>
        <dbReference type="ChEBI" id="CHEBI:57375"/>
    </reaction>
    <physiologicalReaction direction="left-to-right" evidence="15">
        <dbReference type="Rhea" id="RHEA:30136"/>
    </physiologicalReaction>
</comment>
<accession>A0A915D529</accession>
<keyword evidence="12" id="KW-0539">Nucleus</keyword>
<dbReference type="GO" id="GO:0005829">
    <property type="term" value="C:cytosol"/>
    <property type="evidence" value="ECO:0007669"/>
    <property type="project" value="UniProtKB-SubCell"/>
</dbReference>
<keyword evidence="7" id="KW-0378">Hydrolase</keyword>
<evidence type="ECO:0000256" key="21">
    <source>
        <dbReference type="ARBA" id="ARBA00075657"/>
    </source>
</evidence>
<comment type="subcellular location">
    <subcellularLocation>
        <location evidence="3">Cytoplasm</location>
        <location evidence="3">Cytoskeleton</location>
        <location evidence="3">Spindle</location>
    </subcellularLocation>
    <subcellularLocation>
        <location evidence="4">Cytoplasm</location>
        <location evidence="4">Cytosol</location>
    </subcellularLocation>
    <subcellularLocation>
        <location evidence="2">Mitochondrion</location>
    </subcellularLocation>
    <subcellularLocation>
        <location evidence="1">Nucleus</location>
    </subcellularLocation>
</comment>
<comment type="catalytic activity">
    <reaction evidence="17">
        <text>a fatty acyl-CoA + H2O = a fatty acid + CoA + H(+)</text>
        <dbReference type="Rhea" id="RHEA:16781"/>
        <dbReference type="ChEBI" id="CHEBI:15377"/>
        <dbReference type="ChEBI" id="CHEBI:15378"/>
        <dbReference type="ChEBI" id="CHEBI:28868"/>
        <dbReference type="ChEBI" id="CHEBI:57287"/>
        <dbReference type="ChEBI" id="CHEBI:77636"/>
    </reaction>
    <physiologicalReaction direction="left-to-right" evidence="17">
        <dbReference type="Rhea" id="RHEA:16782"/>
    </physiologicalReaction>
</comment>
<evidence type="ECO:0000259" key="24">
    <source>
        <dbReference type="Pfam" id="PF03061"/>
    </source>
</evidence>
<dbReference type="Pfam" id="PF03061">
    <property type="entry name" value="4HBT"/>
    <property type="match status" value="1"/>
</dbReference>
<evidence type="ECO:0000256" key="10">
    <source>
        <dbReference type="ARBA" id="ARBA00023128"/>
    </source>
</evidence>
<dbReference type="GO" id="GO:0005739">
    <property type="term" value="C:mitochondrion"/>
    <property type="evidence" value="ECO:0007669"/>
    <property type="project" value="UniProtKB-SubCell"/>
</dbReference>
<evidence type="ECO:0000256" key="17">
    <source>
        <dbReference type="ARBA" id="ARBA00052976"/>
    </source>
</evidence>
<reference evidence="26" key="1">
    <citation type="submission" date="2022-11" db="UniProtKB">
        <authorList>
            <consortium name="WormBaseParasite"/>
        </authorList>
    </citation>
    <scope>IDENTIFICATION</scope>
</reference>
<sequence>MSVPTQNATIKSEKELIEELQQIFDKFNHTEAFGRVAANLKVTQASVSSITVEFVLCQQHVNSKQTLHGGLTAALTDIVTSRAVGAATDDLPRASLDLSVSYMMPAKLGETVTIEAICLKIGRSVAFTEAIFRRKSDNVMIAKGTHNMSLMHHLRKPVSQ</sequence>
<evidence type="ECO:0000256" key="20">
    <source>
        <dbReference type="ARBA" id="ARBA00067273"/>
    </source>
</evidence>
<evidence type="ECO:0000256" key="2">
    <source>
        <dbReference type="ARBA" id="ARBA00004173"/>
    </source>
</evidence>
<evidence type="ECO:0000256" key="7">
    <source>
        <dbReference type="ARBA" id="ARBA00022801"/>
    </source>
</evidence>
<comment type="catalytic activity">
    <reaction evidence="16">
        <text>hexanoyl-CoA + H2O = hexanoate + CoA + H(+)</text>
        <dbReference type="Rhea" id="RHEA:40115"/>
        <dbReference type="ChEBI" id="CHEBI:15377"/>
        <dbReference type="ChEBI" id="CHEBI:15378"/>
        <dbReference type="ChEBI" id="CHEBI:17120"/>
        <dbReference type="ChEBI" id="CHEBI:57287"/>
        <dbReference type="ChEBI" id="CHEBI:62620"/>
    </reaction>
    <physiologicalReaction direction="left-to-right" evidence="16">
        <dbReference type="Rhea" id="RHEA:40116"/>
    </physiologicalReaction>
</comment>
<evidence type="ECO:0000256" key="1">
    <source>
        <dbReference type="ARBA" id="ARBA00004123"/>
    </source>
</evidence>
<evidence type="ECO:0000256" key="3">
    <source>
        <dbReference type="ARBA" id="ARBA00004186"/>
    </source>
</evidence>
<evidence type="ECO:0000256" key="14">
    <source>
        <dbReference type="ARBA" id="ARBA00047969"/>
    </source>
</evidence>
<dbReference type="GO" id="GO:0047617">
    <property type="term" value="F:fatty acyl-CoA hydrolase activity"/>
    <property type="evidence" value="ECO:0007669"/>
    <property type="project" value="InterPro"/>
</dbReference>
<dbReference type="GO" id="GO:0005819">
    <property type="term" value="C:spindle"/>
    <property type="evidence" value="ECO:0007669"/>
    <property type="project" value="UniProtKB-SubCell"/>
</dbReference>
<dbReference type="AlphaFoldDB" id="A0A915D529"/>
<comment type="function">
    <text evidence="18">Catalyzes the hydrolysis of acyl-CoAs into free fatty acids and coenzyme A (CoASH), regulating their respective intracellular levels. Has acyl-CoA thioesterase activity towards medium (C12) and long-chain (C18) fatty acyl-CoA substrates. Can also hydrolyze 3-hydroxyphenylacetyl-CoA and 3,4-dihydroxyphenylacetyl-CoA (in vitro). May play a role in controlling adaptive thermogenesis.</text>
</comment>
<comment type="similarity">
    <text evidence="5">Belongs to the thioesterase PaaI family.</text>
</comment>
<dbReference type="GO" id="GO:0006629">
    <property type="term" value="P:lipid metabolic process"/>
    <property type="evidence" value="ECO:0007669"/>
    <property type="project" value="UniProtKB-KW"/>
</dbReference>
<dbReference type="PANTHER" id="PTHR21660">
    <property type="entry name" value="THIOESTERASE SUPERFAMILY MEMBER-RELATED"/>
    <property type="match status" value="1"/>
</dbReference>
<keyword evidence="10" id="KW-0496">Mitochondrion</keyword>